<keyword evidence="3" id="KW-1185">Reference proteome</keyword>
<feature type="compositionally biased region" description="Polar residues" evidence="1">
    <location>
        <begin position="32"/>
        <end position="69"/>
    </location>
</feature>
<sequence>MAQASMQARQGKGVKLGNLKEKEKSGSEGTDLVQQSGSGKSELGQQSADSVQLQSAVRDQQVPSVAGKDQTTIALAQWTMMKETSDLIMKDSSPLSGKKSWANVMEEEADVALPMKKPSIWDDFDISKISSSGFKMEYVAPIMHEVVSGSEVKLVDNEEKTGRRGSSKARDSI</sequence>
<organism evidence="2 3">
    <name type="scientific">Datura stramonium</name>
    <name type="common">Jimsonweed</name>
    <name type="synonym">Common thornapple</name>
    <dbReference type="NCBI Taxonomy" id="4076"/>
    <lineage>
        <taxon>Eukaryota</taxon>
        <taxon>Viridiplantae</taxon>
        <taxon>Streptophyta</taxon>
        <taxon>Embryophyta</taxon>
        <taxon>Tracheophyta</taxon>
        <taxon>Spermatophyta</taxon>
        <taxon>Magnoliopsida</taxon>
        <taxon>eudicotyledons</taxon>
        <taxon>Gunneridae</taxon>
        <taxon>Pentapetalae</taxon>
        <taxon>asterids</taxon>
        <taxon>lamiids</taxon>
        <taxon>Solanales</taxon>
        <taxon>Solanaceae</taxon>
        <taxon>Solanoideae</taxon>
        <taxon>Datureae</taxon>
        <taxon>Datura</taxon>
    </lineage>
</organism>
<name>A0ABS8UQ97_DATST</name>
<gene>
    <name evidence="2" type="ORF">HAX54_018962</name>
</gene>
<comment type="caution">
    <text evidence="2">The sequence shown here is derived from an EMBL/GenBank/DDBJ whole genome shotgun (WGS) entry which is preliminary data.</text>
</comment>
<evidence type="ECO:0000313" key="3">
    <source>
        <dbReference type="Proteomes" id="UP000823775"/>
    </source>
</evidence>
<proteinExistence type="predicted"/>
<dbReference type="Proteomes" id="UP000823775">
    <property type="component" value="Unassembled WGS sequence"/>
</dbReference>
<evidence type="ECO:0000313" key="2">
    <source>
        <dbReference type="EMBL" id="MCD9560342.1"/>
    </source>
</evidence>
<reference evidence="2 3" key="1">
    <citation type="journal article" date="2021" name="BMC Genomics">
        <title>Datura genome reveals duplications of psychoactive alkaloid biosynthetic genes and high mutation rate following tissue culture.</title>
        <authorList>
            <person name="Rajewski A."/>
            <person name="Carter-House D."/>
            <person name="Stajich J."/>
            <person name="Litt A."/>
        </authorList>
    </citation>
    <scope>NUCLEOTIDE SEQUENCE [LARGE SCALE GENOMIC DNA]</scope>
    <source>
        <strain evidence="2">AR-01</strain>
    </source>
</reference>
<protein>
    <submittedName>
        <fullName evidence="2">Uncharacterized protein</fullName>
    </submittedName>
</protein>
<feature type="region of interest" description="Disordered" evidence="1">
    <location>
        <begin position="1"/>
        <end position="69"/>
    </location>
</feature>
<accession>A0ABS8UQ97</accession>
<dbReference type="EMBL" id="JACEIK010002304">
    <property type="protein sequence ID" value="MCD9560342.1"/>
    <property type="molecule type" value="Genomic_DNA"/>
</dbReference>
<evidence type="ECO:0000256" key="1">
    <source>
        <dbReference type="SAM" id="MobiDB-lite"/>
    </source>
</evidence>